<dbReference type="PANTHER" id="PTHR43155">
    <property type="entry name" value="CYCLIC DI-GMP PHOSPHODIESTERASE PA4108-RELATED"/>
    <property type="match status" value="1"/>
</dbReference>
<keyword evidence="2" id="KW-0812">Transmembrane</keyword>
<evidence type="ECO:0000259" key="3">
    <source>
        <dbReference type="PROSITE" id="PS51832"/>
    </source>
</evidence>
<protein>
    <recommendedName>
        <fullName evidence="3">HD-GYP domain-containing protein</fullName>
    </recommendedName>
</protein>
<organism evidence="4 5">
    <name type="scientific">Saccharibacillus kuerlensis</name>
    <dbReference type="NCBI Taxonomy" id="459527"/>
    <lineage>
        <taxon>Bacteria</taxon>
        <taxon>Bacillati</taxon>
        <taxon>Bacillota</taxon>
        <taxon>Bacilli</taxon>
        <taxon>Bacillales</taxon>
        <taxon>Paenibacillaceae</taxon>
        <taxon>Saccharibacillus</taxon>
    </lineage>
</organism>
<evidence type="ECO:0000256" key="1">
    <source>
        <dbReference type="SAM" id="MobiDB-lite"/>
    </source>
</evidence>
<dbReference type="Pfam" id="PF13487">
    <property type="entry name" value="HD_5"/>
    <property type="match status" value="1"/>
</dbReference>
<feature type="domain" description="HD-GYP" evidence="3">
    <location>
        <begin position="220"/>
        <end position="410"/>
    </location>
</feature>
<dbReference type="PROSITE" id="PS51832">
    <property type="entry name" value="HD_GYP"/>
    <property type="match status" value="1"/>
</dbReference>
<dbReference type="EMBL" id="BMLN01000006">
    <property type="protein sequence ID" value="GGO01543.1"/>
    <property type="molecule type" value="Genomic_DNA"/>
</dbReference>
<feature type="region of interest" description="Disordered" evidence="1">
    <location>
        <begin position="675"/>
        <end position="699"/>
    </location>
</feature>
<accession>A0ABQ2L3Q7</accession>
<dbReference type="InterPro" id="IPR003594">
    <property type="entry name" value="HATPase_dom"/>
</dbReference>
<dbReference type="RefSeq" id="WP_018976212.1">
    <property type="nucleotide sequence ID" value="NZ_BMLN01000006.1"/>
</dbReference>
<keyword evidence="2" id="KW-0472">Membrane</keyword>
<dbReference type="InterPro" id="IPR037522">
    <property type="entry name" value="HD_GYP_dom"/>
</dbReference>
<dbReference type="Gene3D" id="1.10.3210.10">
    <property type="entry name" value="Hypothetical protein af1432"/>
    <property type="match status" value="1"/>
</dbReference>
<dbReference type="Pfam" id="PF13581">
    <property type="entry name" value="HATPase_c_2"/>
    <property type="match status" value="1"/>
</dbReference>
<dbReference type="SUPFAM" id="SSF55874">
    <property type="entry name" value="ATPase domain of HSP90 chaperone/DNA topoisomerase II/histidine kinase"/>
    <property type="match status" value="1"/>
</dbReference>
<evidence type="ECO:0000313" key="5">
    <source>
        <dbReference type="Proteomes" id="UP000606653"/>
    </source>
</evidence>
<keyword evidence="5" id="KW-1185">Reference proteome</keyword>
<feature type="transmembrane region" description="Helical" evidence="2">
    <location>
        <begin position="172"/>
        <end position="188"/>
    </location>
</feature>
<dbReference type="Proteomes" id="UP000606653">
    <property type="component" value="Unassembled WGS sequence"/>
</dbReference>
<dbReference type="CDD" id="cd00077">
    <property type="entry name" value="HDc"/>
    <property type="match status" value="1"/>
</dbReference>
<feature type="transmembrane region" description="Helical" evidence="2">
    <location>
        <begin position="31"/>
        <end position="49"/>
    </location>
</feature>
<feature type="transmembrane region" description="Helical" evidence="2">
    <location>
        <begin position="101"/>
        <end position="122"/>
    </location>
</feature>
<feature type="transmembrane region" description="Helical" evidence="2">
    <location>
        <begin position="200"/>
        <end position="217"/>
    </location>
</feature>
<dbReference type="PANTHER" id="PTHR43155:SF2">
    <property type="entry name" value="CYCLIC DI-GMP PHOSPHODIESTERASE PA4108"/>
    <property type="match status" value="1"/>
</dbReference>
<feature type="transmembrane region" description="Helical" evidence="2">
    <location>
        <begin position="6"/>
        <end position="24"/>
    </location>
</feature>
<dbReference type="Gene3D" id="3.30.565.10">
    <property type="entry name" value="Histidine kinase-like ATPase, C-terminal domain"/>
    <property type="match status" value="1"/>
</dbReference>
<feature type="compositionally biased region" description="Polar residues" evidence="1">
    <location>
        <begin position="688"/>
        <end position="699"/>
    </location>
</feature>
<sequence>MKEQNSYTLSLCSLGLLSLMFLFWNAGSIPYVEVLFVLVLIIMLDLFPVRLPSGDQYSGGIIGVFILLLAYGIETALMALYVSTFLYYLKTSNWNIRKLARFRLLTTWGMYSICLLLCHILLMQLGTASLYIKTALGIVLFEMLNIFLIAGIRTTVGGSPFFENIHFKFKEILIPALLGIAVIPHFVHHLGTEGLFSETIYTSVFLFFILFFSREFLKQYTARKKASEEFVRLAEVKQEKDSQGHGNRIGVIMESFLDEISYSKSNRSELVMSAILHDIGKTLIPAHVFRKRGALSLTEEAEYRSHTEFGAQILFNITGEAKIADWIRYHHERFDGKGYPKGLKGKEIPYEARIITLCNELDHLMMRYEDDGYVASLLQEMAGKVLDPALAAGVEVSFVTSIRQALVFNREEPEEQPQGEEFQEDGLFIGGTSLIKYTPGISIEHALSRSLADQIAALADRSLNEQQTFYEIFKESGKTYEVHFYPESENVSIVLTDITPAVRYREKMHEDILHSYKGVIETLSHSKVDLCLNREEIEDHLGRFVGAIEVKEKSDVAASRNFVAEHCAERYDAKRIMHIKLAVSEGVTNLIKHAVGGRVSIYEKQGMVQIFITDRGSGIPLHELPKTILVSGYSSKRSLGKGFALMHASADRLLLHTYGKGTSLLLEFEAAPSSEQADAQSAEKKESQTAVSNPPATQP</sequence>
<name>A0ABQ2L3Q7_9BACL</name>
<dbReference type="SUPFAM" id="SSF109604">
    <property type="entry name" value="HD-domain/PDEase-like"/>
    <property type="match status" value="1"/>
</dbReference>
<comment type="caution">
    <text evidence="4">The sequence shown here is derived from an EMBL/GenBank/DDBJ whole genome shotgun (WGS) entry which is preliminary data.</text>
</comment>
<feature type="transmembrane region" description="Helical" evidence="2">
    <location>
        <begin position="61"/>
        <end position="89"/>
    </location>
</feature>
<feature type="transmembrane region" description="Helical" evidence="2">
    <location>
        <begin position="128"/>
        <end position="152"/>
    </location>
</feature>
<reference evidence="5" key="1">
    <citation type="journal article" date="2019" name="Int. J. Syst. Evol. Microbiol.">
        <title>The Global Catalogue of Microorganisms (GCM) 10K type strain sequencing project: providing services to taxonomists for standard genome sequencing and annotation.</title>
        <authorList>
            <consortium name="The Broad Institute Genomics Platform"/>
            <consortium name="The Broad Institute Genome Sequencing Center for Infectious Disease"/>
            <person name="Wu L."/>
            <person name="Ma J."/>
        </authorList>
    </citation>
    <scope>NUCLEOTIDE SEQUENCE [LARGE SCALE GENOMIC DNA]</scope>
    <source>
        <strain evidence="5">CGMCC 1.6964</strain>
    </source>
</reference>
<evidence type="ECO:0000256" key="2">
    <source>
        <dbReference type="SAM" id="Phobius"/>
    </source>
</evidence>
<gene>
    <name evidence="4" type="ORF">GCM10010969_23980</name>
</gene>
<keyword evidence="2" id="KW-1133">Transmembrane helix</keyword>
<evidence type="ECO:0000313" key="4">
    <source>
        <dbReference type="EMBL" id="GGO01543.1"/>
    </source>
</evidence>
<dbReference type="InterPro" id="IPR003607">
    <property type="entry name" value="HD/PDEase_dom"/>
</dbReference>
<proteinExistence type="predicted"/>
<dbReference type="InterPro" id="IPR036890">
    <property type="entry name" value="HATPase_C_sf"/>
</dbReference>